<sequence length="88" mass="9165">MVVIVSRFARVCAPRDAAPKPPGMGSRRPSEIGLLKAAKAKERIAQEARWFRGIDSLGCAPQGCGAQAPREGFTASLGNQSRGITGAG</sequence>
<protein>
    <submittedName>
        <fullName evidence="1">Uncharacterized protein</fullName>
    </submittedName>
</protein>
<name>A0A432YQE9_9GAMM</name>
<dbReference type="Proteomes" id="UP000288259">
    <property type="component" value="Unassembled WGS sequence"/>
</dbReference>
<proteinExistence type="predicted"/>
<dbReference type="EMBL" id="PIPY01000001">
    <property type="protein sequence ID" value="RUO63580.1"/>
    <property type="molecule type" value="Genomic_DNA"/>
</dbReference>
<accession>A0A432YQE9</accession>
<keyword evidence="2" id="KW-1185">Reference proteome</keyword>
<gene>
    <name evidence="1" type="ORF">CWI71_00510</name>
</gene>
<comment type="caution">
    <text evidence="1">The sequence shown here is derived from an EMBL/GenBank/DDBJ whole genome shotgun (WGS) entry which is preliminary data.</text>
</comment>
<evidence type="ECO:0000313" key="1">
    <source>
        <dbReference type="EMBL" id="RUO63580.1"/>
    </source>
</evidence>
<reference evidence="2" key="1">
    <citation type="journal article" date="2018" name="Front. Microbiol.">
        <title>Genome-Based Analysis Reveals the Taxonomy and Diversity of the Family Idiomarinaceae.</title>
        <authorList>
            <person name="Liu Y."/>
            <person name="Lai Q."/>
            <person name="Shao Z."/>
        </authorList>
    </citation>
    <scope>NUCLEOTIDE SEQUENCE [LARGE SCALE GENOMIC DNA]</scope>
    <source>
        <strain evidence="2">CVS-6</strain>
    </source>
</reference>
<evidence type="ECO:0000313" key="2">
    <source>
        <dbReference type="Proteomes" id="UP000288259"/>
    </source>
</evidence>
<organism evidence="1 2">
    <name type="scientific">Pseudidiomarina insulisalsae</name>
    <dbReference type="NCBI Taxonomy" id="575789"/>
    <lineage>
        <taxon>Bacteria</taxon>
        <taxon>Pseudomonadati</taxon>
        <taxon>Pseudomonadota</taxon>
        <taxon>Gammaproteobacteria</taxon>
        <taxon>Alteromonadales</taxon>
        <taxon>Idiomarinaceae</taxon>
        <taxon>Pseudidiomarina</taxon>
    </lineage>
</organism>
<dbReference type="AlphaFoldDB" id="A0A432YQE9"/>